<dbReference type="Gene3D" id="3.40.50.1820">
    <property type="entry name" value="alpha/beta hydrolase"/>
    <property type="match status" value="1"/>
</dbReference>
<dbReference type="InterPro" id="IPR010662">
    <property type="entry name" value="RBBP9/YdeN"/>
</dbReference>
<protein>
    <submittedName>
        <fullName evidence="1">RBBP9/YdeN family alpha/beta hydrolase</fullName>
    </submittedName>
</protein>
<organism evidence="1">
    <name type="scientific">Flavobacterium sp. WC2409</name>
    <dbReference type="NCBI Taxonomy" id="3234139"/>
    <lineage>
        <taxon>Bacteria</taxon>
        <taxon>Pseudomonadati</taxon>
        <taxon>Bacteroidota</taxon>
        <taxon>Flavobacteriia</taxon>
        <taxon>Flavobacteriales</taxon>
        <taxon>Flavobacteriaceae</taxon>
        <taxon>Flavobacterium</taxon>
    </lineage>
</organism>
<dbReference type="EMBL" id="CP165625">
    <property type="protein sequence ID" value="XDU95983.1"/>
    <property type="molecule type" value="Genomic_DNA"/>
</dbReference>
<dbReference type="RefSeq" id="WP_369753349.1">
    <property type="nucleotide sequence ID" value="NZ_CP165625.1"/>
</dbReference>
<dbReference type="SUPFAM" id="SSF53474">
    <property type="entry name" value="alpha/beta-Hydrolases"/>
    <property type="match status" value="1"/>
</dbReference>
<gene>
    <name evidence="1" type="ORF">AB3G34_02415</name>
</gene>
<sequence length="180" mass="20179">MDFTLLIVPGLGDSGKEHWQNYWLNKFENSKKVIQKEWDNPILEDWLNGLSSSIDSIDGPIIIVAHSLAVSLVAHWSKKNTTNKIAGALLVAPADVDSPLHTPEETRNFSPIPLSKFMYPTILVTSANDPYISVEKAVFLAHQWGSTFINVGLKGHLNSESRLQYWEEGQELLNTLIIKI</sequence>
<dbReference type="GO" id="GO:0016787">
    <property type="term" value="F:hydrolase activity"/>
    <property type="evidence" value="ECO:0007669"/>
    <property type="project" value="UniProtKB-KW"/>
</dbReference>
<dbReference type="InterPro" id="IPR029058">
    <property type="entry name" value="AB_hydrolase_fold"/>
</dbReference>
<proteinExistence type="predicted"/>
<dbReference type="Pfam" id="PF06821">
    <property type="entry name" value="Ser_hydrolase"/>
    <property type="match status" value="1"/>
</dbReference>
<evidence type="ECO:0000313" key="1">
    <source>
        <dbReference type="EMBL" id="XDU95983.1"/>
    </source>
</evidence>
<dbReference type="AlphaFoldDB" id="A0AB39W5T6"/>
<keyword evidence="1" id="KW-0378">Hydrolase</keyword>
<accession>A0AB39W5T6</accession>
<name>A0AB39W5T6_9FLAO</name>
<reference evidence="1" key="1">
    <citation type="submission" date="2024-07" db="EMBL/GenBank/DDBJ databases">
        <authorList>
            <person name="Biller S.J."/>
        </authorList>
    </citation>
    <scope>NUCLEOTIDE SEQUENCE</scope>
    <source>
        <strain evidence="1">WC2409</strain>
    </source>
</reference>